<sequence length="305" mass="33771">VGVLLAVSFLTFMAANLLPGDPIDALIPIELQEDREFVAELREEWGLNDPLLERYGRWLGNAVQGDLGKSYITGRPIMDEVIPRLPITAQLMVVSVGLALLIAVPLGVLSAYREGSRTDKSVTAGALFGISTPNFLLGIFLIYFTAVKLQWFPAVGWVRISDSFTGNLKSMTLPVISLAVAEVAVYTRLVRSDMIATLQENYILSARAKGLRDRFILFRHGLRPSSLTLITVVGLNMASLIGGTVVLERLFAIPGVGWRFFGAFFQRDYMMIQGITMLIAAFYVIINAVVDFIYLAIDPRIRRRV</sequence>
<dbReference type="GO" id="GO:0005886">
    <property type="term" value="C:plasma membrane"/>
    <property type="evidence" value="ECO:0007669"/>
    <property type="project" value="UniProtKB-SubCell"/>
</dbReference>
<feature type="transmembrane region" description="Helical" evidence="7">
    <location>
        <begin position="124"/>
        <end position="151"/>
    </location>
</feature>
<evidence type="ECO:0000256" key="5">
    <source>
        <dbReference type="ARBA" id="ARBA00022989"/>
    </source>
</evidence>
<dbReference type="PANTHER" id="PTHR43163:SF6">
    <property type="entry name" value="DIPEPTIDE TRANSPORT SYSTEM PERMEASE PROTEIN DPPB-RELATED"/>
    <property type="match status" value="1"/>
</dbReference>
<keyword evidence="3" id="KW-1003">Cell membrane</keyword>
<dbReference type="AlphaFoldDB" id="A0A381XN87"/>
<accession>A0A381XN87</accession>
<dbReference type="InterPro" id="IPR035906">
    <property type="entry name" value="MetI-like_sf"/>
</dbReference>
<gene>
    <name evidence="9" type="ORF">METZ01_LOCUS118735</name>
</gene>
<dbReference type="CDD" id="cd06261">
    <property type="entry name" value="TM_PBP2"/>
    <property type="match status" value="1"/>
</dbReference>
<feature type="non-terminal residue" evidence="9">
    <location>
        <position position="1"/>
    </location>
</feature>
<organism evidence="9">
    <name type="scientific">marine metagenome</name>
    <dbReference type="NCBI Taxonomy" id="408172"/>
    <lineage>
        <taxon>unclassified sequences</taxon>
        <taxon>metagenomes</taxon>
        <taxon>ecological metagenomes</taxon>
    </lineage>
</organism>
<keyword evidence="6 7" id="KW-0472">Membrane</keyword>
<evidence type="ECO:0000259" key="8">
    <source>
        <dbReference type="PROSITE" id="PS50928"/>
    </source>
</evidence>
<dbReference type="InterPro" id="IPR000515">
    <property type="entry name" value="MetI-like"/>
</dbReference>
<dbReference type="Pfam" id="PF00528">
    <property type="entry name" value="BPD_transp_1"/>
    <property type="match status" value="1"/>
</dbReference>
<protein>
    <recommendedName>
        <fullName evidence="8">ABC transmembrane type-1 domain-containing protein</fullName>
    </recommendedName>
</protein>
<feature type="transmembrane region" description="Helical" evidence="7">
    <location>
        <begin position="271"/>
        <end position="297"/>
    </location>
</feature>
<evidence type="ECO:0000256" key="3">
    <source>
        <dbReference type="ARBA" id="ARBA00022475"/>
    </source>
</evidence>
<evidence type="ECO:0000256" key="4">
    <source>
        <dbReference type="ARBA" id="ARBA00022692"/>
    </source>
</evidence>
<evidence type="ECO:0000256" key="1">
    <source>
        <dbReference type="ARBA" id="ARBA00004651"/>
    </source>
</evidence>
<reference evidence="9" key="1">
    <citation type="submission" date="2018-05" db="EMBL/GenBank/DDBJ databases">
        <authorList>
            <person name="Lanie J.A."/>
            <person name="Ng W.-L."/>
            <person name="Kazmierczak K.M."/>
            <person name="Andrzejewski T.M."/>
            <person name="Davidsen T.M."/>
            <person name="Wayne K.J."/>
            <person name="Tettelin H."/>
            <person name="Glass J.I."/>
            <person name="Rusch D."/>
            <person name="Podicherti R."/>
            <person name="Tsui H.-C.T."/>
            <person name="Winkler M.E."/>
        </authorList>
    </citation>
    <scope>NUCLEOTIDE SEQUENCE</scope>
</reference>
<dbReference type="Gene3D" id="1.10.3720.10">
    <property type="entry name" value="MetI-like"/>
    <property type="match status" value="1"/>
</dbReference>
<feature type="transmembrane region" description="Helical" evidence="7">
    <location>
        <begin position="171"/>
        <end position="189"/>
    </location>
</feature>
<keyword evidence="4 7" id="KW-0812">Transmembrane</keyword>
<proteinExistence type="predicted"/>
<evidence type="ECO:0000256" key="7">
    <source>
        <dbReference type="SAM" id="Phobius"/>
    </source>
</evidence>
<feature type="transmembrane region" description="Helical" evidence="7">
    <location>
        <begin position="227"/>
        <end position="251"/>
    </location>
</feature>
<feature type="domain" description="ABC transmembrane type-1" evidence="8">
    <location>
        <begin position="85"/>
        <end position="294"/>
    </location>
</feature>
<comment type="subcellular location">
    <subcellularLocation>
        <location evidence="1">Cell membrane</location>
        <topology evidence="1">Multi-pass membrane protein</topology>
    </subcellularLocation>
</comment>
<name>A0A381XN87_9ZZZZ</name>
<dbReference type="SUPFAM" id="SSF161098">
    <property type="entry name" value="MetI-like"/>
    <property type="match status" value="1"/>
</dbReference>
<keyword evidence="5 7" id="KW-1133">Transmembrane helix</keyword>
<keyword evidence="2" id="KW-0813">Transport</keyword>
<evidence type="ECO:0000256" key="2">
    <source>
        <dbReference type="ARBA" id="ARBA00022448"/>
    </source>
</evidence>
<dbReference type="GO" id="GO:0055085">
    <property type="term" value="P:transmembrane transport"/>
    <property type="evidence" value="ECO:0007669"/>
    <property type="project" value="InterPro"/>
</dbReference>
<evidence type="ECO:0000256" key="6">
    <source>
        <dbReference type="ARBA" id="ARBA00023136"/>
    </source>
</evidence>
<dbReference type="EMBL" id="UINC01015687">
    <property type="protein sequence ID" value="SVA65881.1"/>
    <property type="molecule type" value="Genomic_DNA"/>
</dbReference>
<feature type="transmembrane region" description="Helical" evidence="7">
    <location>
        <begin position="87"/>
        <end position="112"/>
    </location>
</feature>
<dbReference type="PANTHER" id="PTHR43163">
    <property type="entry name" value="DIPEPTIDE TRANSPORT SYSTEM PERMEASE PROTEIN DPPB-RELATED"/>
    <property type="match status" value="1"/>
</dbReference>
<dbReference type="PROSITE" id="PS50928">
    <property type="entry name" value="ABC_TM1"/>
    <property type="match status" value="1"/>
</dbReference>
<evidence type="ECO:0000313" key="9">
    <source>
        <dbReference type="EMBL" id="SVA65881.1"/>
    </source>
</evidence>